<dbReference type="EMBL" id="JBHMFI010000001">
    <property type="protein sequence ID" value="MFB9073496.1"/>
    <property type="molecule type" value="Genomic_DNA"/>
</dbReference>
<protein>
    <submittedName>
        <fullName evidence="1">Uncharacterized protein</fullName>
    </submittedName>
</protein>
<accession>A0ABV5G3I2</accession>
<proteinExistence type="predicted"/>
<evidence type="ECO:0000313" key="2">
    <source>
        <dbReference type="Proteomes" id="UP001589575"/>
    </source>
</evidence>
<gene>
    <name evidence="1" type="ORF">ACFFX0_20775</name>
</gene>
<evidence type="ECO:0000313" key="1">
    <source>
        <dbReference type="EMBL" id="MFB9073496.1"/>
    </source>
</evidence>
<sequence length="89" mass="9747">MEQDGADIATARQFVGGLAEFTAEGLSHGVALVRVVQHEGCQAVLDRHVEGFEIHQVSPVMRWVRQATEIPPLTLMAWPVMRAAAGLER</sequence>
<dbReference type="Proteomes" id="UP001589575">
    <property type="component" value="Unassembled WGS sequence"/>
</dbReference>
<reference evidence="1 2" key="1">
    <citation type="submission" date="2024-09" db="EMBL/GenBank/DDBJ databases">
        <authorList>
            <person name="Sun Q."/>
            <person name="Mori K."/>
        </authorList>
    </citation>
    <scope>NUCLEOTIDE SEQUENCE [LARGE SCALE GENOMIC DNA]</scope>
    <source>
        <strain evidence="1 2">CCM 7609</strain>
    </source>
</reference>
<organism evidence="1 2">
    <name type="scientific">Citricoccus parietis</name>
    <dbReference type="NCBI Taxonomy" id="592307"/>
    <lineage>
        <taxon>Bacteria</taxon>
        <taxon>Bacillati</taxon>
        <taxon>Actinomycetota</taxon>
        <taxon>Actinomycetes</taxon>
        <taxon>Micrococcales</taxon>
        <taxon>Micrococcaceae</taxon>
        <taxon>Citricoccus</taxon>
    </lineage>
</organism>
<comment type="caution">
    <text evidence="1">The sequence shown here is derived from an EMBL/GenBank/DDBJ whole genome shotgun (WGS) entry which is preliminary data.</text>
</comment>
<keyword evidence="2" id="KW-1185">Reference proteome</keyword>
<name>A0ABV5G3I2_9MICC</name>